<evidence type="ECO:0000313" key="2">
    <source>
        <dbReference type="Proteomes" id="UP001054945"/>
    </source>
</evidence>
<gene>
    <name evidence="1" type="ORF">CEXT_324141</name>
</gene>
<comment type="caution">
    <text evidence="1">The sequence shown here is derived from an EMBL/GenBank/DDBJ whole genome shotgun (WGS) entry which is preliminary data.</text>
</comment>
<sequence>MAWMLQVRLAHLLNYGFEIRQMLLKWQSNRLVLPPSCISFGKIPKRSPISVIYLERKTMFWGSRRTSGVASDGSGLELEVGKGRHCIFWVYSCDYNPERNLDCICKFVTFLMHRICCG</sequence>
<keyword evidence="2" id="KW-1185">Reference proteome</keyword>
<reference evidence="1 2" key="1">
    <citation type="submission" date="2021-06" db="EMBL/GenBank/DDBJ databases">
        <title>Caerostris extrusa draft genome.</title>
        <authorList>
            <person name="Kono N."/>
            <person name="Arakawa K."/>
        </authorList>
    </citation>
    <scope>NUCLEOTIDE SEQUENCE [LARGE SCALE GENOMIC DNA]</scope>
</reference>
<dbReference type="Proteomes" id="UP001054945">
    <property type="component" value="Unassembled WGS sequence"/>
</dbReference>
<accession>A0AAV4XNZ4</accession>
<evidence type="ECO:0000313" key="1">
    <source>
        <dbReference type="EMBL" id="GIY96852.1"/>
    </source>
</evidence>
<protein>
    <submittedName>
        <fullName evidence="1">Uncharacterized protein</fullName>
    </submittedName>
</protein>
<proteinExistence type="predicted"/>
<organism evidence="1 2">
    <name type="scientific">Caerostris extrusa</name>
    <name type="common">Bark spider</name>
    <name type="synonym">Caerostris bankana</name>
    <dbReference type="NCBI Taxonomy" id="172846"/>
    <lineage>
        <taxon>Eukaryota</taxon>
        <taxon>Metazoa</taxon>
        <taxon>Ecdysozoa</taxon>
        <taxon>Arthropoda</taxon>
        <taxon>Chelicerata</taxon>
        <taxon>Arachnida</taxon>
        <taxon>Araneae</taxon>
        <taxon>Araneomorphae</taxon>
        <taxon>Entelegynae</taxon>
        <taxon>Araneoidea</taxon>
        <taxon>Araneidae</taxon>
        <taxon>Caerostris</taxon>
    </lineage>
</organism>
<dbReference type="EMBL" id="BPLR01018094">
    <property type="protein sequence ID" value="GIY96852.1"/>
    <property type="molecule type" value="Genomic_DNA"/>
</dbReference>
<dbReference type="AlphaFoldDB" id="A0AAV4XNZ4"/>
<name>A0AAV4XNZ4_CAEEX</name>